<dbReference type="PROSITE" id="PS51257">
    <property type="entry name" value="PROKAR_LIPOPROTEIN"/>
    <property type="match status" value="1"/>
</dbReference>
<reference evidence="3 4" key="1">
    <citation type="submission" date="2019-03" db="EMBL/GenBank/DDBJ databases">
        <title>Genomic Encyclopedia of Type Strains, Phase IV (KMG-IV): sequencing the most valuable type-strain genomes for metagenomic binning, comparative biology and taxonomic classification.</title>
        <authorList>
            <person name="Goeker M."/>
        </authorList>
    </citation>
    <scope>NUCLEOTIDE SEQUENCE [LARGE SCALE GENOMIC DNA]</scope>
    <source>
        <strain evidence="3 4">DSM 25894</strain>
    </source>
</reference>
<gene>
    <name evidence="3" type="ORF">EDD68_10436</name>
</gene>
<proteinExistence type="predicted"/>
<feature type="signal peptide" evidence="2">
    <location>
        <begin position="1"/>
        <end position="20"/>
    </location>
</feature>
<comment type="caution">
    <text evidence="3">The sequence shown here is derived from an EMBL/GenBank/DDBJ whole genome shotgun (WGS) entry which is preliminary data.</text>
</comment>
<sequence>MRFKLISMIIMSGLVLSACGSDSKVNQYISGEAERGISASGTNEISGPSLEELEEKISNNQYSNIETMLKDLFPVRDVISEGSDQQVTIFQARDLTVEQLSDRIAESIPPQKASEIQNNEQIFIYPEGILTIKEDPNENQILLLEFATLDFVRDHYSPNYFNGFFALWVLDEVLDVDDWGKKRMSKCTAGNCYEGYPKTDKYRSGNVGSLRGASSNTRGGGPGSGK</sequence>
<name>A0A4R3NCV7_9BACI</name>
<dbReference type="RefSeq" id="WP_132371139.1">
    <property type="nucleotide sequence ID" value="NZ_SMAN01000004.1"/>
</dbReference>
<accession>A0A4R3NCV7</accession>
<evidence type="ECO:0000313" key="3">
    <source>
        <dbReference type="EMBL" id="TCT24969.1"/>
    </source>
</evidence>
<dbReference type="Proteomes" id="UP000294650">
    <property type="component" value="Unassembled WGS sequence"/>
</dbReference>
<keyword evidence="4" id="KW-1185">Reference proteome</keyword>
<feature type="chain" id="PRO_5039259953" evidence="2">
    <location>
        <begin position="21"/>
        <end position="226"/>
    </location>
</feature>
<dbReference type="AlphaFoldDB" id="A0A4R3NCV7"/>
<protein>
    <submittedName>
        <fullName evidence="3">Uncharacterized protein DUF4247</fullName>
    </submittedName>
</protein>
<dbReference type="EMBL" id="SMAN01000004">
    <property type="protein sequence ID" value="TCT24969.1"/>
    <property type="molecule type" value="Genomic_DNA"/>
</dbReference>
<evidence type="ECO:0000256" key="1">
    <source>
        <dbReference type="SAM" id="MobiDB-lite"/>
    </source>
</evidence>
<dbReference type="OrthoDB" id="2967172at2"/>
<keyword evidence="2" id="KW-0732">Signal</keyword>
<organism evidence="3 4">
    <name type="scientific">Melghiribacillus thermohalophilus</name>
    <dbReference type="NCBI Taxonomy" id="1324956"/>
    <lineage>
        <taxon>Bacteria</taxon>
        <taxon>Bacillati</taxon>
        <taxon>Bacillota</taxon>
        <taxon>Bacilli</taxon>
        <taxon>Bacillales</taxon>
        <taxon>Bacillaceae</taxon>
        <taxon>Melghiribacillus</taxon>
    </lineage>
</organism>
<evidence type="ECO:0000256" key="2">
    <source>
        <dbReference type="SAM" id="SignalP"/>
    </source>
</evidence>
<feature type="region of interest" description="Disordered" evidence="1">
    <location>
        <begin position="204"/>
        <end position="226"/>
    </location>
</feature>
<evidence type="ECO:0000313" key="4">
    <source>
        <dbReference type="Proteomes" id="UP000294650"/>
    </source>
</evidence>